<dbReference type="PANTHER" id="PTHR33383:SF1">
    <property type="entry name" value="MEMBRANE PROTEIN INSERTION EFFICIENCY FACTOR-RELATED"/>
    <property type="match status" value="1"/>
</dbReference>
<dbReference type="SMART" id="SM01234">
    <property type="entry name" value="Haemolytic"/>
    <property type="match status" value="1"/>
</dbReference>
<protein>
    <recommendedName>
        <fullName evidence="2">Membrane protein insertion efficiency factor YidD</fullName>
    </recommendedName>
</protein>
<evidence type="ECO:0008006" key="2">
    <source>
        <dbReference type="Google" id="ProtNLM"/>
    </source>
</evidence>
<dbReference type="EMBL" id="UINC01002863">
    <property type="protein sequence ID" value="SVA01044.1"/>
    <property type="molecule type" value="Genomic_DNA"/>
</dbReference>
<accession>A0A381SC15</accession>
<dbReference type="PANTHER" id="PTHR33383">
    <property type="entry name" value="MEMBRANE PROTEIN INSERTION EFFICIENCY FACTOR-RELATED"/>
    <property type="match status" value="1"/>
</dbReference>
<organism evidence="1">
    <name type="scientific">marine metagenome</name>
    <dbReference type="NCBI Taxonomy" id="408172"/>
    <lineage>
        <taxon>unclassified sequences</taxon>
        <taxon>metagenomes</taxon>
        <taxon>ecological metagenomes</taxon>
    </lineage>
</organism>
<dbReference type="Pfam" id="PF01809">
    <property type="entry name" value="YidD"/>
    <property type="match status" value="1"/>
</dbReference>
<gene>
    <name evidence="1" type="ORF">METZ01_LOCUS53898</name>
</gene>
<dbReference type="AlphaFoldDB" id="A0A381SC15"/>
<reference evidence="1" key="1">
    <citation type="submission" date="2018-05" db="EMBL/GenBank/DDBJ databases">
        <authorList>
            <person name="Lanie J.A."/>
            <person name="Ng W.-L."/>
            <person name="Kazmierczak K.M."/>
            <person name="Andrzejewski T.M."/>
            <person name="Davidsen T.M."/>
            <person name="Wayne K.J."/>
            <person name="Tettelin H."/>
            <person name="Glass J.I."/>
            <person name="Rusch D."/>
            <person name="Podicherti R."/>
            <person name="Tsui H.-C.T."/>
            <person name="Winkler M.E."/>
        </authorList>
    </citation>
    <scope>NUCLEOTIDE SEQUENCE</scope>
</reference>
<sequence>MKYAVLSLIWVYQKTLSPLLPTSCRYSPSCSHYSHEAVEKYGVFKGVWLGVKRLGRCRPMGGQGYDPVP</sequence>
<dbReference type="InterPro" id="IPR002696">
    <property type="entry name" value="Membr_insert_effic_factor_YidD"/>
</dbReference>
<dbReference type="NCBIfam" id="TIGR00278">
    <property type="entry name" value="membrane protein insertion efficiency factor YidD"/>
    <property type="match status" value="1"/>
</dbReference>
<name>A0A381SC15_9ZZZZ</name>
<evidence type="ECO:0000313" key="1">
    <source>
        <dbReference type="EMBL" id="SVA01044.1"/>
    </source>
</evidence>
<dbReference type="HAMAP" id="MF_00386">
    <property type="entry name" value="UPF0161_YidD"/>
    <property type="match status" value="1"/>
</dbReference>
<proteinExistence type="inferred from homology"/>